<name>A0A4Z2FTX0_9TELE</name>
<proteinExistence type="predicted"/>
<dbReference type="EMBL" id="SRLO01000890">
    <property type="protein sequence ID" value="TNN44658.1"/>
    <property type="molecule type" value="Genomic_DNA"/>
</dbReference>
<reference evidence="2 3" key="1">
    <citation type="submission" date="2019-03" db="EMBL/GenBank/DDBJ databases">
        <title>First draft genome of Liparis tanakae, snailfish: a comprehensive survey of snailfish specific genes.</title>
        <authorList>
            <person name="Kim W."/>
            <person name="Song I."/>
            <person name="Jeong J.-H."/>
            <person name="Kim D."/>
            <person name="Kim S."/>
            <person name="Ryu S."/>
            <person name="Song J.Y."/>
            <person name="Lee S.K."/>
        </authorList>
    </citation>
    <scope>NUCLEOTIDE SEQUENCE [LARGE SCALE GENOMIC DNA]</scope>
    <source>
        <tissue evidence="2">Muscle</tissue>
    </source>
</reference>
<sequence>MPSFLEVPLSPLLVLLLSEQAVLPEHVLLHADLQELCGQTLLLLSLTRQALHQLLLPLRLLQGEAEVELCSVGRRLGHLDNGGVVKSPDVIVLLTTHPQLQHNQSLLILDSELSLLLKGKRHPQPVAQLLAFLLIVLRDIL</sequence>
<gene>
    <name evidence="2" type="ORF">EYF80_045134</name>
</gene>
<feature type="chain" id="PRO_5021232832" description="Secreted protein" evidence="1">
    <location>
        <begin position="25"/>
        <end position="141"/>
    </location>
</feature>
<evidence type="ECO:0000313" key="3">
    <source>
        <dbReference type="Proteomes" id="UP000314294"/>
    </source>
</evidence>
<dbReference type="Proteomes" id="UP000314294">
    <property type="component" value="Unassembled WGS sequence"/>
</dbReference>
<keyword evidence="3" id="KW-1185">Reference proteome</keyword>
<comment type="caution">
    <text evidence="2">The sequence shown here is derived from an EMBL/GenBank/DDBJ whole genome shotgun (WGS) entry which is preliminary data.</text>
</comment>
<dbReference type="AlphaFoldDB" id="A0A4Z2FTX0"/>
<evidence type="ECO:0008006" key="4">
    <source>
        <dbReference type="Google" id="ProtNLM"/>
    </source>
</evidence>
<feature type="signal peptide" evidence="1">
    <location>
        <begin position="1"/>
        <end position="24"/>
    </location>
</feature>
<organism evidence="2 3">
    <name type="scientific">Liparis tanakae</name>
    <name type="common">Tanaka's snailfish</name>
    <dbReference type="NCBI Taxonomy" id="230148"/>
    <lineage>
        <taxon>Eukaryota</taxon>
        <taxon>Metazoa</taxon>
        <taxon>Chordata</taxon>
        <taxon>Craniata</taxon>
        <taxon>Vertebrata</taxon>
        <taxon>Euteleostomi</taxon>
        <taxon>Actinopterygii</taxon>
        <taxon>Neopterygii</taxon>
        <taxon>Teleostei</taxon>
        <taxon>Neoteleostei</taxon>
        <taxon>Acanthomorphata</taxon>
        <taxon>Eupercaria</taxon>
        <taxon>Perciformes</taxon>
        <taxon>Cottioidei</taxon>
        <taxon>Cottales</taxon>
        <taxon>Liparidae</taxon>
        <taxon>Liparis</taxon>
    </lineage>
</organism>
<accession>A0A4Z2FTX0</accession>
<keyword evidence="1" id="KW-0732">Signal</keyword>
<evidence type="ECO:0000313" key="2">
    <source>
        <dbReference type="EMBL" id="TNN44658.1"/>
    </source>
</evidence>
<evidence type="ECO:0000256" key="1">
    <source>
        <dbReference type="SAM" id="SignalP"/>
    </source>
</evidence>
<protein>
    <recommendedName>
        <fullName evidence="4">Secreted protein</fullName>
    </recommendedName>
</protein>